<accession>A0AB39ISG7</accession>
<organism evidence="1">
    <name type="scientific">Dickeya oryzae</name>
    <dbReference type="NCBI Taxonomy" id="1240404"/>
    <lineage>
        <taxon>Bacteria</taxon>
        <taxon>Pseudomonadati</taxon>
        <taxon>Pseudomonadota</taxon>
        <taxon>Gammaproteobacteria</taxon>
        <taxon>Enterobacterales</taxon>
        <taxon>Pectobacteriaceae</taxon>
        <taxon>Dickeya</taxon>
    </lineage>
</organism>
<sequence length="362" mass="40652">MLSQLNLRFHKRLIDALKKRAASEQTSVNALAERFIDDGLKTATVSDNYLSLVSDPDATVSQLYRRLILGQSFGVVPVSRDELRFMVTFAREGYLTGRNRLASLPALRTMLEITHELLIWQTEHDMDVDQHYLQGTFRLTGEDLPAEYAHFLTDLRPVIDQDYAECLLRPLACGCFDLTTFPSDALNQIFTLTRLQQMFPLVLRGLRWSDSKAEALVQELRPLIPAVVESIKAGSLRLDIRIDGQPAGQRPGTWYEMPRLHLLITGQDFVVPYGWEHFSELLGVLTLYAKYPNALKHGHQGDRVMFSPPGNVSEDGFFGLDGLRVFLQPDAFASLVGQLTARAEKGALAESLTGLRSLYGDL</sequence>
<dbReference type="EMBL" id="CP162670">
    <property type="protein sequence ID" value="XDL23744.1"/>
    <property type="molecule type" value="Genomic_DNA"/>
</dbReference>
<dbReference type="AlphaFoldDB" id="A0AB39ISG7"/>
<gene>
    <name evidence="1" type="ORF">LF929_015950</name>
</gene>
<dbReference type="RefSeq" id="WP_226092962.1">
    <property type="nucleotide sequence ID" value="NZ_CP162670.1"/>
</dbReference>
<dbReference type="GeneID" id="302583193"/>
<protein>
    <submittedName>
        <fullName evidence="1">Transcriptional regulator</fullName>
    </submittedName>
</protein>
<reference evidence="1" key="1">
    <citation type="submission" date="2024-07" db="EMBL/GenBank/DDBJ databases">
        <authorList>
            <person name="Pedron J."/>
        </authorList>
    </citation>
    <scope>NUCLEOTIDE SEQUENCE</scope>
    <source>
        <strain evidence="1">A003-S1-M15</strain>
    </source>
</reference>
<evidence type="ECO:0000313" key="1">
    <source>
        <dbReference type="EMBL" id="XDL23744.1"/>
    </source>
</evidence>
<name>A0AB39ISG7_9GAMM</name>
<proteinExistence type="predicted"/>